<comment type="function">
    <text evidence="5">Small GTPase required for proper nuclear import of RNA polymerase II (RNAPII). May act at an RNAP assembly step prior to nuclear import.</text>
</comment>
<evidence type="ECO:0000313" key="7">
    <source>
        <dbReference type="EMBL" id="WOH15836.1"/>
    </source>
</evidence>
<dbReference type="CDD" id="cd17870">
    <property type="entry name" value="GPN1"/>
    <property type="match status" value="1"/>
</dbReference>
<keyword evidence="5" id="KW-0963">Cytoplasm</keyword>
<evidence type="ECO:0000256" key="3">
    <source>
        <dbReference type="ARBA" id="ARBA00022801"/>
    </source>
</evidence>
<reference evidence="7" key="2">
    <citation type="submission" date="2022-03" db="EMBL/GenBank/DDBJ databases">
        <title>Draft title - Genomic analysis of global carrot germplasm unveils the trajectory of domestication and the origin of high carotenoid orange carrot.</title>
        <authorList>
            <person name="Iorizzo M."/>
            <person name="Ellison S."/>
            <person name="Senalik D."/>
            <person name="Macko-Podgorni A."/>
            <person name="Grzebelus D."/>
            <person name="Bostan H."/>
            <person name="Rolling W."/>
            <person name="Curaba J."/>
            <person name="Simon P."/>
        </authorList>
    </citation>
    <scope>NUCLEOTIDE SEQUENCE</scope>
    <source>
        <tissue evidence="7">Leaf</tissue>
    </source>
</reference>
<dbReference type="InterPro" id="IPR030230">
    <property type="entry name" value="Gpn1/Npa3/XAB1"/>
</dbReference>
<reference evidence="7" key="1">
    <citation type="journal article" date="2016" name="Nat. Genet.">
        <title>A high-quality carrot genome assembly provides new insights into carotenoid accumulation and asterid genome evolution.</title>
        <authorList>
            <person name="Iorizzo M."/>
            <person name="Ellison S."/>
            <person name="Senalik D."/>
            <person name="Zeng P."/>
            <person name="Satapoomin P."/>
            <person name="Huang J."/>
            <person name="Bowman M."/>
            <person name="Iovene M."/>
            <person name="Sanseverino W."/>
            <person name="Cavagnaro P."/>
            <person name="Yildiz M."/>
            <person name="Macko-Podgorni A."/>
            <person name="Moranska E."/>
            <person name="Grzebelus E."/>
            <person name="Grzebelus D."/>
            <person name="Ashrafi H."/>
            <person name="Zheng Z."/>
            <person name="Cheng S."/>
            <person name="Spooner D."/>
            <person name="Van Deynze A."/>
            <person name="Simon P."/>
        </authorList>
    </citation>
    <scope>NUCLEOTIDE SEQUENCE</scope>
    <source>
        <tissue evidence="7">Leaf</tissue>
    </source>
</reference>
<dbReference type="EC" id="3.6.5.-" evidence="5"/>
<evidence type="ECO:0000256" key="5">
    <source>
        <dbReference type="RuleBase" id="RU365059"/>
    </source>
</evidence>
<keyword evidence="3 5" id="KW-0378">Hydrolase</keyword>
<evidence type="ECO:0000256" key="2">
    <source>
        <dbReference type="ARBA" id="ARBA00022741"/>
    </source>
</evidence>
<dbReference type="Gramene" id="KZM82887">
    <property type="protein sequence ID" value="KZM82887"/>
    <property type="gene ID" value="DCAR_030456"/>
</dbReference>
<dbReference type="GO" id="GO:0003924">
    <property type="term" value="F:GTPase activity"/>
    <property type="evidence" value="ECO:0007669"/>
    <property type="project" value="InterPro"/>
</dbReference>
<keyword evidence="8" id="KW-1185">Reference proteome</keyword>
<evidence type="ECO:0000256" key="6">
    <source>
        <dbReference type="SAM" id="MobiDB-lite"/>
    </source>
</evidence>
<dbReference type="GO" id="GO:0005634">
    <property type="term" value="C:nucleus"/>
    <property type="evidence" value="ECO:0007669"/>
    <property type="project" value="UniProtKB-SubCell"/>
</dbReference>
<organism evidence="7 8">
    <name type="scientific">Daucus carota subsp. sativus</name>
    <name type="common">Carrot</name>
    <dbReference type="NCBI Taxonomy" id="79200"/>
    <lineage>
        <taxon>Eukaryota</taxon>
        <taxon>Viridiplantae</taxon>
        <taxon>Streptophyta</taxon>
        <taxon>Embryophyta</taxon>
        <taxon>Tracheophyta</taxon>
        <taxon>Spermatophyta</taxon>
        <taxon>Magnoliopsida</taxon>
        <taxon>eudicotyledons</taxon>
        <taxon>Gunneridae</taxon>
        <taxon>Pentapetalae</taxon>
        <taxon>asterids</taxon>
        <taxon>campanulids</taxon>
        <taxon>Apiales</taxon>
        <taxon>Apiaceae</taxon>
        <taxon>Apioideae</taxon>
        <taxon>Scandiceae</taxon>
        <taxon>Daucinae</taxon>
        <taxon>Daucus</taxon>
        <taxon>Daucus sect. Daucus</taxon>
    </lineage>
</organism>
<comment type="subcellular location">
    <subcellularLocation>
        <location evidence="5">Cytoplasm</location>
    </subcellularLocation>
    <subcellularLocation>
        <location evidence="5">Nucleus</location>
    </subcellularLocation>
</comment>
<dbReference type="PANTHER" id="PTHR21231:SF8">
    <property type="entry name" value="GPN-LOOP GTPASE 1"/>
    <property type="match status" value="1"/>
</dbReference>
<comment type="similarity">
    <text evidence="1 5">Belongs to the GPN-loop GTPase family.</text>
</comment>
<dbReference type="OrthoDB" id="243313at2759"/>
<protein>
    <recommendedName>
        <fullName evidence="5">GPN-loop GTPase</fullName>
        <ecNumber evidence="5">3.6.5.-</ecNumber>
    </recommendedName>
</protein>
<dbReference type="Proteomes" id="UP000077755">
    <property type="component" value="Chromosome 9"/>
</dbReference>
<dbReference type="GO" id="GO:0005525">
    <property type="term" value="F:GTP binding"/>
    <property type="evidence" value="ECO:0007669"/>
    <property type="project" value="UniProtKB-KW"/>
</dbReference>
<accession>A0A175YHN1</accession>
<dbReference type="AlphaFoldDB" id="A0A175YHN1"/>
<dbReference type="SUPFAM" id="SSF52540">
    <property type="entry name" value="P-loop containing nucleoside triphosphate hydrolases"/>
    <property type="match status" value="1"/>
</dbReference>
<keyword evidence="2 5" id="KW-0547">Nucleotide-binding</keyword>
<dbReference type="PANTHER" id="PTHR21231">
    <property type="entry name" value="XPA-BINDING PROTEIN 1-RELATED"/>
    <property type="match status" value="1"/>
</dbReference>
<dbReference type="InterPro" id="IPR027417">
    <property type="entry name" value="P-loop_NTPase"/>
</dbReference>
<feature type="region of interest" description="Disordered" evidence="6">
    <location>
        <begin position="1"/>
        <end position="25"/>
    </location>
</feature>
<keyword evidence="4 5" id="KW-0342">GTP-binding</keyword>
<evidence type="ECO:0000313" key="8">
    <source>
        <dbReference type="Proteomes" id="UP000077755"/>
    </source>
</evidence>
<proteinExistence type="inferred from homology"/>
<dbReference type="GO" id="GO:0005737">
    <property type="term" value="C:cytoplasm"/>
    <property type="evidence" value="ECO:0007669"/>
    <property type="project" value="UniProtKB-SubCell"/>
</dbReference>
<name>A0A175YHN1_DAUCS</name>
<dbReference type="InterPro" id="IPR004130">
    <property type="entry name" value="Gpn"/>
</dbReference>
<dbReference type="KEGG" id="dcr:108200461"/>
<evidence type="ECO:0000256" key="1">
    <source>
        <dbReference type="ARBA" id="ARBA00005290"/>
    </source>
</evidence>
<comment type="subunit">
    <text evidence="5">Binds to RNA polymerase II.</text>
</comment>
<gene>
    <name evidence="7" type="ORF">DCAR_0935382</name>
</gene>
<feature type="compositionally biased region" description="Basic and acidic residues" evidence="6">
    <location>
        <begin position="366"/>
        <end position="378"/>
    </location>
</feature>
<feature type="compositionally biased region" description="Acidic residues" evidence="6">
    <location>
        <begin position="12"/>
        <end position="25"/>
    </location>
</feature>
<feature type="region of interest" description="Disordered" evidence="6">
    <location>
        <begin position="366"/>
        <end position="393"/>
    </location>
</feature>
<dbReference type="EMBL" id="CP093351">
    <property type="protein sequence ID" value="WOH15836.1"/>
    <property type="molecule type" value="Genomic_DNA"/>
</dbReference>
<dbReference type="Pfam" id="PF03029">
    <property type="entry name" value="ATP_bind_1"/>
    <property type="match status" value="1"/>
</dbReference>
<sequence>MDIDTNSRTPEDDGQMDTDDSITNDDITESMGKLIIDESRSSSFKNKPVIIFLVGMEGSGKTTFLRQMVCYTQASNISSYVINLDPAVMNLPFGANIDIRDTIQYKDVMKQCDIRANGAILTSFNLFATKFDQVISAIQNRADQLDYVLVDTPGQIDMFTLSASGTMITEAFASNFPTVITYVADTPCLQVPTTFMNNMLYAGSILNKAQLPLVLAFNKTDVAQHQFAFQWMTDIGVFHAALASDNIYTPNLTQNLSLFLEEFSENLRAVGVSAVSGAGMVEFFEAINTSANEYLKIYRSDLDQGRIERPWLVVERCKEYMYKLRKEMEKTKKETVALSTSLKDREANSMVMTVKECVEGDDKFFGRYSDDEGFTERDGDGEEDDEAVASFCT</sequence>
<dbReference type="Gene3D" id="3.40.50.300">
    <property type="entry name" value="P-loop containing nucleotide triphosphate hydrolases"/>
    <property type="match status" value="1"/>
</dbReference>
<evidence type="ECO:0000256" key="4">
    <source>
        <dbReference type="ARBA" id="ARBA00023134"/>
    </source>
</evidence>